<evidence type="ECO:0000313" key="2">
    <source>
        <dbReference type="Proteomes" id="UP000255165"/>
    </source>
</evidence>
<protein>
    <submittedName>
        <fullName evidence="1">Uncharacterized protein</fullName>
    </submittedName>
</protein>
<sequence length="98" mass="11025">MLLVGVLGDSIHRVTEYRGFELEVALVSTSEDMFDTWCTLDTHSTRPPSVMPVVDWDRAVNDGWTDLHPPQFQGVGPRAEILAWFRRIEGSNGRAGVR</sequence>
<accession>A0A370NK01</accession>
<proteinExistence type="predicted"/>
<organism evidence="1 2">
    <name type="scientific">Cupriavidus lacunae</name>
    <dbReference type="NCBI Taxonomy" id="2666307"/>
    <lineage>
        <taxon>Bacteria</taxon>
        <taxon>Pseudomonadati</taxon>
        <taxon>Pseudomonadota</taxon>
        <taxon>Betaproteobacteria</taxon>
        <taxon>Burkholderiales</taxon>
        <taxon>Burkholderiaceae</taxon>
        <taxon>Cupriavidus</taxon>
    </lineage>
</organism>
<keyword evidence="2" id="KW-1185">Reference proteome</keyword>
<dbReference type="EMBL" id="QKWJ01000078">
    <property type="protein sequence ID" value="RDK05898.1"/>
    <property type="molecule type" value="Genomic_DNA"/>
</dbReference>
<dbReference type="Proteomes" id="UP000255165">
    <property type="component" value="Unassembled WGS sequence"/>
</dbReference>
<reference evidence="2" key="1">
    <citation type="submission" date="2018-06" db="EMBL/GenBank/DDBJ databases">
        <authorList>
            <person name="Feng T."/>
            <person name="Jeon C.O."/>
        </authorList>
    </citation>
    <scope>NUCLEOTIDE SEQUENCE [LARGE SCALE GENOMIC DNA]</scope>
    <source>
        <strain evidence="2">S23</strain>
    </source>
</reference>
<dbReference type="AlphaFoldDB" id="A0A370NK01"/>
<name>A0A370NK01_9BURK</name>
<evidence type="ECO:0000313" key="1">
    <source>
        <dbReference type="EMBL" id="RDK05898.1"/>
    </source>
</evidence>
<gene>
    <name evidence="1" type="ORF">DN412_34215</name>
</gene>
<comment type="caution">
    <text evidence="1">The sequence shown here is derived from an EMBL/GenBank/DDBJ whole genome shotgun (WGS) entry which is preliminary data.</text>
</comment>